<dbReference type="InParanoid" id="L2GNG0"/>
<proteinExistence type="predicted"/>
<dbReference type="EMBL" id="JH370132">
    <property type="protein sequence ID" value="ELA42376.1"/>
    <property type="molecule type" value="Genomic_DNA"/>
</dbReference>
<dbReference type="GeneID" id="19881192"/>
<dbReference type="RefSeq" id="XP_007603927.1">
    <property type="nucleotide sequence ID" value="XM_007603865.1"/>
</dbReference>
<dbReference type="VEuPathDB" id="MicrosporidiaDB:VICG_00474"/>
<dbReference type="OMA" id="YYNERIL"/>
<dbReference type="OrthoDB" id="2190441at2759"/>
<name>L2GNG0_VITCO</name>
<sequence>MKVNISDFFVENTIVSTTEQDVVYDLPRDKVQEVWDKLSVYYTEKSQEENRSEILVEDFYRLLAHAKVENETAVEAFGLVKRKVLSCYEASDAKEQKVNIKRVILGDVMNILKQRMSELLENIEKEKQIYSRLSMINADVKIVDGSLRVCTTPFSFVTLEQILDDKNEGLTCILKYKSREYKGHCAYPKGKFCIVDIASLEGTFKRHNVEISIKNEFADSKHPICTAIIKELCKGTSIDLILNNVHVLLSRWHLDEVCKNTLRKFIVQTDAKKLIDGFSSVFYVLTDVSVIKVSRSECDFSIRLNGVEVFN</sequence>
<evidence type="ECO:0000313" key="1">
    <source>
        <dbReference type="EMBL" id="ELA42376.1"/>
    </source>
</evidence>
<keyword evidence="2" id="KW-1185">Reference proteome</keyword>
<protein>
    <submittedName>
        <fullName evidence="1">Uncharacterized protein</fullName>
    </submittedName>
</protein>
<accession>L2GNG0</accession>
<organism evidence="1 2">
    <name type="scientific">Vittaforma corneae (strain ATCC 50505)</name>
    <name type="common">Microsporidian parasite</name>
    <name type="synonym">Nosema corneum</name>
    <dbReference type="NCBI Taxonomy" id="993615"/>
    <lineage>
        <taxon>Eukaryota</taxon>
        <taxon>Fungi</taxon>
        <taxon>Fungi incertae sedis</taxon>
        <taxon>Microsporidia</taxon>
        <taxon>Nosematidae</taxon>
        <taxon>Vittaforma</taxon>
    </lineage>
</organism>
<reference evidence="2" key="1">
    <citation type="submission" date="2011-05" db="EMBL/GenBank/DDBJ databases">
        <title>The genome sequence of Vittaforma corneae strain ATCC 50505.</title>
        <authorList>
            <consortium name="The Broad Institute Genome Sequencing Platform"/>
            <person name="Cuomo C."/>
            <person name="Didier E."/>
            <person name="Bowers L."/>
            <person name="Young S.K."/>
            <person name="Zeng Q."/>
            <person name="Gargeya S."/>
            <person name="Fitzgerald M."/>
            <person name="Haas B."/>
            <person name="Abouelleil A."/>
            <person name="Alvarado L."/>
            <person name="Arachchi H.M."/>
            <person name="Berlin A."/>
            <person name="Chapman S.B."/>
            <person name="Gearin G."/>
            <person name="Goldberg J."/>
            <person name="Griggs A."/>
            <person name="Gujja S."/>
            <person name="Hansen M."/>
            <person name="Heiman D."/>
            <person name="Howarth C."/>
            <person name="Larimer J."/>
            <person name="Lui A."/>
            <person name="MacDonald P.J.P."/>
            <person name="McCowen C."/>
            <person name="Montmayeur A."/>
            <person name="Murphy C."/>
            <person name="Neiman D."/>
            <person name="Pearson M."/>
            <person name="Priest M."/>
            <person name="Roberts A."/>
            <person name="Saif S."/>
            <person name="Shea T."/>
            <person name="Sisk P."/>
            <person name="Stolte C."/>
            <person name="Sykes S."/>
            <person name="Wortman J."/>
            <person name="Nusbaum C."/>
            <person name="Birren B."/>
        </authorList>
    </citation>
    <scope>NUCLEOTIDE SEQUENCE [LARGE SCALE GENOMIC DNA]</scope>
    <source>
        <strain evidence="2">ATCC 50505</strain>
    </source>
</reference>
<dbReference type="AlphaFoldDB" id="L2GNG0"/>
<dbReference type="HOGENOM" id="CLU_842060_0_0_1"/>
<evidence type="ECO:0000313" key="2">
    <source>
        <dbReference type="Proteomes" id="UP000011082"/>
    </source>
</evidence>
<dbReference type="Proteomes" id="UP000011082">
    <property type="component" value="Unassembled WGS sequence"/>
</dbReference>
<gene>
    <name evidence="1" type="ORF">VICG_00474</name>
</gene>